<proteinExistence type="predicted"/>
<reference evidence="1" key="1">
    <citation type="submission" date="2021-01" db="EMBL/GenBank/DDBJ databases">
        <authorList>
            <person name="Corre E."/>
            <person name="Pelletier E."/>
            <person name="Niang G."/>
            <person name="Scheremetjew M."/>
            <person name="Finn R."/>
            <person name="Kale V."/>
            <person name="Holt S."/>
            <person name="Cochrane G."/>
            <person name="Meng A."/>
            <person name="Brown T."/>
            <person name="Cohen L."/>
        </authorList>
    </citation>
    <scope>NUCLEOTIDE SEQUENCE</scope>
    <source>
        <strain evidence="1">B596</strain>
    </source>
</reference>
<protein>
    <submittedName>
        <fullName evidence="1">Uncharacterized protein</fullName>
    </submittedName>
</protein>
<dbReference type="EMBL" id="HBFG01001945">
    <property type="protein sequence ID" value="CAD8729972.1"/>
    <property type="molecule type" value="Transcribed_RNA"/>
</dbReference>
<accession>A0A7S0XKK6</accession>
<name>A0A7S0XKK6_9STRA</name>
<gene>
    <name evidence="1" type="ORF">PDEL0327_LOCUS1465</name>
</gene>
<organism evidence="1">
    <name type="scientific">Pseudo-nitzschia delicatissima</name>
    <dbReference type="NCBI Taxonomy" id="44447"/>
    <lineage>
        <taxon>Eukaryota</taxon>
        <taxon>Sar</taxon>
        <taxon>Stramenopiles</taxon>
        <taxon>Ochrophyta</taxon>
        <taxon>Bacillariophyta</taxon>
        <taxon>Bacillariophyceae</taxon>
        <taxon>Bacillariophycidae</taxon>
        <taxon>Bacillariales</taxon>
        <taxon>Bacillariaceae</taxon>
        <taxon>Pseudo-nitzschia</taxon>
    </lineage>
</organism>
<evidence type="ECO:0000313" key="1">
    <source>
        <dbReference type="EMBL" id="CAD8729972.1"/>
    </source>
</evidence>
<sequence>MASHSVDLNQSVASSSIDHHIESREESIEKLKVALVRYGRANDRRMVLRTLKNVSFLSYIPMEVPVIRNDVSLSELEKEVFLEQLIINETLLSPPSESRTIKNAGTNSGCLVILKGLTKALCANTSLKAKNLYDRVVHRLAKSSVAAEVYAQLNSMLGSTEVVIRRLPTAKADSATELSSLKLYNTGGQIHMTLETKFKFGLFRSADASSSRAWIVMECKVHERANLSTNESFRSLNVKTPDLYC</sequence>
<dbReference type="AlphaFoldDB" id="A0A7S0XKK6"/>